<sequence length="292" mass="32634">MATGSKRQNNVVLCNDLKSYLFQLAEAGCPKDQTKFQYIRLQTAIESAYKGCDRPTIIWPANSCLMLDRTLNTASIGIAQLALSFLVEASLYIREPMLLECDICRFQSIMTRGKAFLDHFLSISVPEFSKFSFAEWGRLITVIRVLTEILSASAGLPAIVVAAVEESRQLSIYLDCLANRMEKLSKSGRNPGDFPDVFYLFKSVLDILSPLPLATNYDNDPQFPLDSEPEWKMNRCPVLAGIQDTDFWNAYQISVPPHDIGADFDMLLPNDDCLLGLPLAERTNPTQTAGYP</sequence>
<dbReference type="Proteomes" id="UP000326877">
    <property type="component" value="Unassembled WGS sequence"/>
</dbReference>
<gene>
    <name evidence="1" type="ORF">BDV23DRAFT_153637</name>
</gene>
<dbReference type="EMBL" id="ML735247">
    <property type="protein sequence ID" value="KAE8391213.1"/>
    <property type="molecule type" value="Genomic_DNA"/>
</dbReference>
<name>A0A5N7CC93_PETAA</name>
<dbReference type="OrthoDB" id="5424793at2759"/>
<dbReference type="AlphaFoldDB" id="A0A5N7CC93"/>
<proteinExistence type="predicted"/>
<protein>
    <recommendedName>
        <fullName evidence="2">Transcription factor domain-containing protein</fullName>
    </recommendedName>
</protein>
<reference evidence="1" key="1">
    <citation type="submission" date="2019-04" db="EMBL/GenBank/DDBJ databases">
        <title>Friends and foes A comparative genomics studyof 23 Aspergillus species from section Flavi.</title>
        <authorList>
            <consortium name="DOE Joint Genome Institute"/>
            <person name="Kjaerbolling I."/>
            <person name="Vesth T."/>
            <person name="Frisvad J.C."/>
            <person name="Nybo J.L."/>
            <person name="Theobald S."/>
            <person name="Kildgaard S."/>
            <person name="Isbrandt T."/>
            <person name="Kuo A."/>
            <person name="Sato A."/>
            <person name="Lyhne E.K."/>
            <person name="Kogle M.E."/>
            <person name="Wiebenga A."/>
            <person name="Kun R.S."/>
            <person name="Lubbers R.J."/>
            <person name="Makela M.R."/>
            <person name="Barry K."/>
            <person name="Chovatia M."/>
            <person name="Clum A."/>
            <person name="Daum C."/>
            <person name="Haridas S."/>
            <person name="He G."/>
            <person name="LaButti K."/>
            <person name="Lipzen A."/>
            <person name="Mondo S."/>
            <person name="Riley R."/>
            <person name="Salamov A."/>
            <person name="Simmons B.A."/>
            <person name="Magnuson J.K."/>
            <person name="Henrissat B."/>
            <person name="Mortensen U.H."/>
            <person name="Larsen T.O."/>
            <person name="Devries R.P."/>
            <person name="Grigoriev I.V."/>
            <person name="Machida M."/>
            <person name="Baker S.E."/>
            <person name="Andersen M.R."/>
        </authorList>
    </citation>
    <scope>NUCLEOTIDE SEQUENCE [LARGE SCALE GENOMIC DNA]</scope>
    <source>
        <strain evidence="1">IBT 14317</strain>
    </source>
</reference>
<evidence type="ECO:0008006" key="2">
    <source>
        <dbReference type="Google" id="ProtNLM"/>
    </source>
</evidence>
<evidence type="ECO:0000313" key="1">
    <source>
        <dbReference type="EMBL" id="KAE8391213.1"/>
    </source>
</evidence>
<organism evidence="1">
    <name type="scientific">Petromyces alliaceus</name>
    <name type="common">Aspergillus alliaceus</name>
    <dbReference type="NCBI Taxonomy" id="209559"/>
    <lineage>
        <taxon>Eukaryota</taxon>
        <taxon>Fungi</taxon>
        <taxon>Dikarya</taxon>
        <taxon>Ascomycota</taxon>
        <taxon>Pezizomycotina</taxon>
        <taxon>Eurotiomycetes</taxon>
        <taxon>Eurotiomycetidae</taxon>
        <taxon>Eurotiales</taxon>
        <taxon>Aspergillaceae</taxon>
        <taxon>Aspergillus</taxon>
        <taxon>Aspergillus subgen. Circumdati</taxon>
    </lineage>
</organism>
<accession>A0A5N7CC93</accession>